<keyword evidence="1" id="KW-0378">Hydrolase</keyword>
<protein>
    <submittedName>
        <fullName evidence="1">HAD hydrolase, family IIB</fullName>
    </submittedName>
</protein>
<proteinExistence type="predicted"/>
<dbReference type="GO" id="GO:0000287">
    <property type="term" value="F:magnesium ion binding"/>
    <property type="evidence" value="ECO:0007669"/>
    <property type="project" value="TreeGrafter"/>
</dbReference>
<organism evidence="1 2">
    <name type="scientific">Anaeroglobus geminatus F0357</name>
    <dbReference type="NCBI Taxonomy" id="861450"/>
    <lineage>
        <taxon>Bacteria</taxon>
        <taxon>Bacillati</taxon>
        <taxon>Bacillota</taxon>
        <taxon>Negativicutes</taxon>
        <taxon>Veillonellales</taxon>
        <taxon>Veillonellaceae</taxon>
        <taxon>Anaeroglobus</taxon>
    </lineage>
</organism>
<dbReference type="NCBIfam" id="TIGR01484">
    <property type="entry name" value="HAD-SF-IIB"/>
    <property type="match status" value="1"/>
</dbReference>
<keyword evidence="2" id="KW-1185">Reference proteome</keyword>
<dbReference type="GO" id="GO:0016791">
    <property type="term" value="F:phosphatase activity"/>
    <property type="evidence" value="ECO:0007669"/>
    <property type="project" value="TreeGrafter"/>
</dbReference>
<comment type="caution">
    <text evidence="1">The sequence shown here is derived from an EMBL/GenBank/DDBJ whole genome shotgun (WGS) entry which is preliminary data.</text>
</comment>
<dbReference type="RefSeq" id="WP_006790784.1">
    <property type="nucleotide sequence ID" value="NZ_JH417607.1"/>
</dbReference>
<dbReference type="AlphaFoldDB" id="G9YJH0"/>
<dbReference type="PATRIC" id="fig|861450.3.peg.1683"/>
<dbReference type="SUPFAM" id="SSF56784">
    <property type="entry name" value="HAD-like"/>
    <property type="match status" value="1"/>
</dbReference>
<evidence type="ECO:0000313" key="1">
    <source>
        <dbReference type="EMBL" id="EHM38600.1"/>
    </source>
</evidence>
<dbReference type="HOGENOM" id="CLU_044146_7_0_9"/>
<dbReference type="eggNOG" id="COG0561">
    <property type="taxonomic scope" value="Bacteria"/>
</dbReference>
<name>G9YJH0_9FIRM</name>
<dbReference type="InterPro" id="IPR023214">
    <property type="entry name" value="HAD_sf"/>
</dbReference>
<dbReference type="Proteomes" id="UP000005481">
    <property type="component" value="Unassembled WGS sequence"/>
</dbReference>
<evidence type="ECO:0000313" key="2">
    <source>
        <dbReference type="Proteomes" id="UP000005481"/>
    </source>
</evidence>
<dbReference type="PANTHER" id="PTHR10000">
    <property type="entry name" value="PHOSPHOSERINE PHOSPHATASE"/>
    <property type="match status" value="1"/>
</dbReference>
<dbReference type="Pfam" id="PF08282">
    <property type="entry name" value="Hydrolase_3"/>
    <property type="match status" value="2"/>
</dbReference>
<dbReference type="Gene3D" id="3.30.1240.10">
    <property type="match status" value="1"/>
</dbReference>
<dbReference type="PANTHER" id="PTHR10000:SF25">
    <property type="entry name" value="PHOSPHATASE YKRA-RELATED"/>
    <property type="match status" value="1"/>
</dbReference>
<dbReference type="InterPro" id="IPR036412">
    <property type="entry name" value="HAD-like_sf"/>
</dbReference>
<reference evidence="1 2" key="1">
    <citation type="submission" date="2011-08" db="EMBL/GenBank/DDBJ databases">
        <authorList>
            <person name="Weinstock G."/>
            <person name="Sodergren E."/>
            <person name="Clifton S."/>
            <person name="Fulton L."/>
            <person name="Fulton B."/>
            <person name="Courtney L."/>
            <person name="Fronick C."/>
            <person name="Harrison M."/>
            <person name="Strong C."/>
            <person name="Farmer C."/>
            <person name="Delahaunty K."/>
            <person name="Markovic C."/>
            <person name="Hall O."/>
            <person name="Minx P."/>
            <person name="Tomlinson C."/>
            <person name="Mitreva M."/>
            <person name="Hou S."/>
            <person name="Chen J."/>
            <person name="Wollam A."/>
            <person name="Pepin K.H."/>
            <person name="Johnson M."/>
            <person name="Bhonagiri V."/>
            <person name="Zhang X."/>
            <person name="Suruliraj S."/>
            <person name="Warren W."/>
            <person name="Chinwalla A."/>
            <person name="Mardis E.R."/>
            <person name="Wilson R.K."/>
        </authorList>
    </citation>
    <scope>NUCLEOTIDE SEQUENCE [LARGE SCALE GENOMIC DNA]</scope>
    <source>
        <strain evidence="1 2">F0357</strain>
    </source>
</reference>
<gene>
    <name evidence="1" type="ORF">HMPREF0080_01821</name>
</gene>
<dbReference type="InterPro" id="IPR006379">
    <property type="entry name" value="HAD-SF_hydro_IIB"/>
</dbReference>
<dbReference type="GO" id="GO:0005829">
    <property type="term" value="C:cytosol"/>
    <property type="evidence" value="ECO:0007669"/>
    <property type="project" value="TreeGrafter"/>
</dbReference>
<dbReference type="EMBL" id="AGCJ01000078">
    <property type="protein sequence ID" value="EHM38600.1"/>
    <property type="molecule type" value="Genomic_DNA"/>
</dbReference>
<accession>G9YJH0</accession>
<dbReference type="STRING" id="861450.HMPREF0080_01821"/>
<sequence length="257" mass="28746">MMKRKYFFFDIDGTLGLKLTMKMPADTSYTIKQLMRRGHFVAMAAGRGQADAARVAEKYGIPSFVADGGNSLTWNGKLLKIKPLPLEKSKSVLHALENSGIPWVVITDNSIVLRTTYAYFRNPAYSAFTQYSGQISKDGTIDGIRSVFKIFFTRPPEEKMPDLGGLPLIPYLNDLVLIEPVHKEKGIKDLMGILKAPLEDVVVFGDGMNDISMFTEPFFRIAMGNGREELKKIADYVTDRNDAGGIFRACLKFGWLQ</sequence>
<dbReference type="Gene3D" id="3.40.50.1000">
    <property type="entry name" value="HAD superfamily/HAD-like"/>
    <property type="match status" value="1"/>
</dbReference>